<reference evidence="2" key="1">
    <citation type="submission" date="2022-07" db="EMBL/GenBank/DDBJ databases">
        <title>Marinobacter iranensis a new bacterium isolate from a hipersaline lake in Iran.</title>
        <authorList>
            <person name="Mohammad A.M.A."/>
            <person name="Cristina S.-P."/>
            <person name="Antonio V."/>
        </authorList>
    </citation>
    <scope>NUCLEOTIDE SEQUENCE</scope>
    <source>
        <strain evidence="2">71-i</strain>
    </source>
</reference>
<keyword evidence="3" id="KW-1185">Reference proteome</keyword>
<accession>A0ABT5YB34</accession>
<dbReference type="InterPro" id="IPR024467">
    <property type="entry name" value="Xre/MbcA/ParS-like_toxin-bd"/>
</dbReference>
<organism evidence="2 3">
    <name type="scientific">Marinobacter iranensis</name>
    <dbReference type="NCBI Taxonomy" id="2962607"/>
    <lineage>
        <taxon>Bacteria</taxon>
        <taxon>Pseudomonadati</taxon>
        <taxon>Pseudomonadota</taxon>
        <taxon>Gammaproteobacteria</taxon>
        <taxon>Pseudomonadales</taxon>
        <taxon>Marinobacteraceae</taxon>
        <taxon>Marinobacter</taxon>
    </lineage>
</organism>
<dbReference type="Proteomes" id="UP001143391">
    <property type="component" value="Unassembled WGS sequence"/>
</dbReference>
<feature type="domain" description="Antitoxin Xre/MbcA/ParS-like toxin-binding" evidence="1">
    <location>
        <begin position="13"/>
        <end position="62"/>
    </location>
</feature>
<proteinExistence type="predicted"/>
<evidence type="ECO:0000259" key="1">
    <source>
        <dbReference type="Pfam" id="PF09722"/>
    </source>
</evidence>
<protein>
    <submittedName>
        <fullName evidence="2">MbcA/ParS/Xre antitoxin family protein</fullName>
    </submittedName>
</protein>
<evidence type="ECO:0000313" key="3">
    <source>
        <dbReference type="Proteomes" id="UP001143391"/>
    </source>
</evidence>
<dbReference type="RefSeq" id="WP_275706506.1">
    <property type="nucleotide sequence ID" value="NZ_JANCMW010000006.1"/>
</dbReference>
<evidence type="ECO:0000313" key="2">
    <source>
        <dbReference type="EMBL" id="MDF0750822.1"/>
    </source>
</evidence>
<name>A0ABT5YB34_9GAMM</name>
<gene>
    <name evidence="2" type="ORF">NLU14_11330</name>
</gene>
<comment type="caution">
    <text evidence="2">The sequence shown here is derived from an EMBL/GenBank/DDBJ whole genome shotgun (WGS) entry which is preliminary data.</text>
</comment>
<dbReference type="Pfam" id="PF09722">
    <property type="entry name" value="Xre_MbcA_ParS_C"/>
    <property type="match status" value="1"/>
</dbReference>
<sequence>MPDISPVALIQMAETVFESREIALNWLESPIKALGEEVPSKLLGTPEGCRRVYQVLAKIEAGDFS</sequence>
<dbReference type="EMBL" id="JANCMW010000006">
    <property type="protein sequence ID" value="MDF0750822.1"/>
    <property type="molecule type" value="Genomic_DNA"/>
</dbReference>